<feature type="domain" description="Acetyl-CoA hydrolase/transferase C-terminal" evidence="4">
    <location>
        <begin position="268"/>
        <end position="421"/>
    </location>
</feature>
<keyword evidence="6" id="KW-1185">Reference proteome</keyword>
<dbReference type="SUPFAM" id="SSF100950">
    <property type="entry name" value="NagB/RpiA/CoA transferase-like"/>
    <property type="match status" value="2"/>
</dbReference>
<evidence type="ECO:0000313" key="5">
    <source>
        <dbReference type="EMBL" id="GAE35435.1"/>
    </source>
</evidence>
<evidence type="ECO:0000313" key="6">
    <source>
        <dbReference type="Proteomes" id="UP000018896"/>
    </source>
</evidence>
<dbReference type="EMBL" id="BAUV01000018">
    <property type="protein sequence ID" value="GAE35435.1"/>
    <property type="molecule type" value="Genomic_DNA"/>
</dbReference>
<name>W4QTH0_HALA3</name>
<dbReference type="InterPro" id="IPR037171">
    <property type="entry name" value="NagB/RpiA_transferase-like"/>
</dbReference>
<sequence length="426" mass="46808">MNYQQIYIEKQATTALKAISVIGPNEDIIVPLAVGEPATLLSALPMHQGLEGNRLFQMLSLHPVISIAPEKLKIISMFLNKDERRAFYDKEIDLLPNHFSDLPAILKEISDQLVIMATVSPMNEDGYFSLGTNCDYISPLLPYAKKIILEVNNYMPFTLGENKIHVSKVDALFEHDQPLPETPAIPLREEDEIIGKKVAEMISNGDVLQIGFGSIPNAIMNFLTNHRDLTIFTEMIPDKVVDLVEAGAVTNSKNPLHPGSMTATFAFGSNRLYDFIHNNDQVHMYPVDQTNNSCLISNIDQLVTINATIEIDFLGQCNSESIGGRFYSSTGGQGDFGIGARMSANGKGIICLHSTAKGGTISKIVPSLAKGSVISTSKNDVDYVVTEFGVAKLRGKSVRERAEALISIAHPKFRNELREKAKEMGL</sequence>
<dbReference type="InterPro" id="IPR038460">
    <property type="entry name" value="AcetylCoA_hyd_C_sf"/>
</dbReference>
<dbReference type="Pfam" id="PF13336">
    <property type="entry name" value="AcetylCoA_hyd_C"/>
    <property type="match status" value="1"/>
</dbReference>
<dbReference type="Proteomes" id="UP000018896">
    <property type="component" value="Unassembled WGS sequence"/>
</dbReference>
<comment type="similarity">
    <text evidence="1">Belongs to the acetyl-CoA hydrolase/transferase family.</text>
</comment>
<reference evidence="5 6" key="1">
    <citation type="journal article" date="2014" name="Genome Announc.">
        <title>Draft Genome Sequences of Three Alkaliphilic Bacillus Strains, Bacillus wakoensis JCM 9140T, Bacillus akibai JCM 9157T, and Bacillus hemicellulosilyticus JCM 9152T.</title>
        <authorList>
            <person name="Yuki M."/>
            <person name="Oshima K."/>
            <person name="Suda W."/>
            <person name="Oshida Y."/>
            <person name="Kitamura K."/>
            <person name="Iida T."/>
            <person name="Hattori M."/>
            <person name="Ohkuma M."/>
        </authorList>
    </citation>
    <scope>NUCLEOTIDE SEQUENCE [LARGE SCALE GENOMIC DNA]</scope>
    <source>
        <strain evidence="5 6">JCM 9157</strain>
    </source>
</reference>
<dbReference type="Pfam" id="PF02550">
    <property type="entry name" value="AcetylCoA_hydro"/>
    <property type="match status" value="1"/>
</dbReference>
<feature type="domain" description="Acetyl-CoA hydrolase/transferase N-terminal" evidence="3">
    <location>
        <begin position="76"/>
        <end position="177"/>
    </location>
</feature>
<dbReference type="GO" id="GO:0006083">
    <property type="term" value="P:acetate metabolic process"/>
    <property type="evidence" value="ECO:0007669"/>
    <property type="project" value="InterPro"/>
</dbReference>
<dbReference type="PANTHER" id="PTHR21432">
    <property type="entry name" value="ACETYL-COA HYDROLASE-RELATED"/>
    <property type="match status" value="1"/>
</dbReference>
<dbReference type="AlphaFoldDB" id="W4QTH0"/>
<accession>W4QTH0</accession>
<organism evidence="5 6">
    <name type="scientific">Halalkalibacter akibai (strain ATCC 43226 / DSM 21942 / CIP 109018 / JCM 9157 / 1139)</name>
    <name type="common">Bacillus akibai</name>
    <dbReference type="NCBI Taxonomy" id="1236973"/>
    <lineage>
        <taxon>Bacteria</taxon>
        <taxon>Bacillati</taxon>
        <taxon>Bacillota</taxon>
        <taxon>Bacilli</taxon>
        <taxon>Bacillales</taxon>
        <taxon>Bacillaceae</taxon>
        <taxon>Halalkalibacter</taxon>
    </lineage>
</organism>
<dbReference type="InterPro" id="IPR003702">
    <property type="entry name" value="ActCoA_hydro_N"/>
</dbReference>
<protein>
    <submittedName>
        <fullName evidence="5">4-hydroxybutyrate coenzyme A transferase</fullName>
    </submittedName>
</protein>
<comment type="caution">
    <text evidence="5">The sequence shown here is derived from an EMBL/GenBank/DDBJ whole genome shotgun (WGS) entry which is preliminary data.</text>
</comment>
<dbReference type="Gene3D" id="3.40.1080.10">
    <property type="entry name" value="Glutaconate Coenzyme A-transferase"/>
    <property type="match status" value="1"/>
</dbReference>
<dbReference type="InterPro" id="IPR026888">
    <property type="entry name" value="AcetylCoA_hyd_C"/>
</dbReference>
<dbReference type="Gene3D" id="3.40.1080.20">
    <property type="entry name" value="Acetyl-CoA hydrolase/transferase C-terminal domain"/>
    <property type="match status" value="1"/>
</dbReference>
<evidence type="ECO:0000259" key="3">
    <source>
        <dbReference type="Pfam" id="PF02550"/>
    </source>
</evidence>
<dbReference type="RefSeq" id="WP_035664885.1">
    <property type="nucleotide sequence ID" value="NZ_BAUV01000018.1"/>
</dbReference>
<dbReference type="Gene3D" id="3.30.750.70">
    <property type="entry name" value="4-hydroxybutyrate coenzyme like domains"/>
    <property type="match status" value="1"/>
</dbReference>
<keyword evidence="2 5" id="KW-0808">Transferase</keyword>
<dbReference type="STRING" id="1236973.JCM9157_2539"/>
<dbReference type="InterPro" id="IPR046433">
    <property type="entry name" value="ActCoA_hydro"/>
</dbReference>
<dbReference type="GO" id="GO:0008775">
    <property type="term" value="F:acetate CoA-transferase activity"/>
    <property type="evidence" value="ECO:0007669"/>
    <property type="project" value="InterPro"/>
</dbReference>
<gene>
    <name evidence="5" type="ORF">JCM9157_2539</name>
</gene>
<dbReference type="OrthoDB" id="9801795at2"/>
<evidence type="ECO:0000259" key="4">
    <source>
        <dbReference type="Pfam" id="PF13336"/>
    </source>
</evidence>
<evidence type="ECO:0000256" key="2">
    <source>
        <dbReference type="ARBA" id="ARBA00022679"/>
    </source>
</evidence>
<proteinExistence type="inferred from homology"/>
<dbReference type="eggNOG" id="COG0427">
    <property type="taxonomic scope" value="Bacteria"/>
</dbReference>
<evidence type="ECO:0000256" key="1">
    <source>
        <dbReference type="ARBA" id="ARBA00009632"/>
    </source>
</evidence>
<dbReference type="PANTHER" id="PTHR21432:SF20">
    <property type="entry name" value="ACETYL-COA HYDROLASE"/>
    <property type="match status" value="1"/>
</dbReference>